<dbReference type="OrthoDB" id="3248508at2759"/>
<evidence type="ECO:0000313" key="2">
    <source>
        <dbReference type="Proteomes" id="UP000235672"/>
    </source>
</evidence>
<dbReference type="GO" id="GO:0000712">
    <property type="term" value="P:resolution of meiotic recombination intermediates"/>
    <property type="evidence" value="ECO:0007669"/>
    <property type="project" value="TreeGrafter"/>
</dbReference>
<dbReference type="EMBL" id="KZ613474">
    <property type="protein sequence ID" value="PMD23585.1"/>
    <property type="molecule type" value="Genomic_DNA"/>
</dbReference>
<accession>A0A2J6QBF5</accession>
<dbReference type="InterPro" id="IPR052469">
    <property type="entry name" value="MEIOB"/>
</dbReference>
<dbReference type="GO" id="GO:0003697">
    <property type="term" value="F:single-stranded DNA binding"/>
    <property type="evidence" value="ECO:0007669"/>
    <property type="project" value="TreeGrafter"/>
</dbReference>
<evidence type="ECO:0000313" key="1">
    <source>
        <dbReference type="EMBL" id="PMD23585.1"/>
    </source>
</evidence>
<sequence length="329" mass="36436">MPFTTPSIQSFYKPEVRVHTTTTTFAPPPTTPGDGFTEEELADTLDPSHRKWNPEREYEECGIGELVPGPKAIKLYFAHNPYPLKLGQLLSIWTAFISDTSKTETPQIPSVTVHANLFPGRVTSDHVLIHTTPSSDAICRTPLGYKKGQPLSGLMTVKSYLDTGHDGVTGAKLLVCVKSIGGKKKISRRNGGGECELADVVLFDHTSEVRLTVWNELIESVKSWKAGETVLLISNPGFRVRANRKGELGITACTMVDVEPEGLDAEWLRRFATGLTRKESLCLKVPEGVWDIEAYEYGVTRMLFTLAELDNWLVDPPQTSLSKLFTDDE</sequence>
<dbReference type="PANTHER" id="PTHR21166:SF2">
    <property type="entry name" value="CELL DIVISION CONTROL PROTEIN 24 OB DOMAIN-CONTAINING PROTEIN-RELATED"/>
    <property type="match status" value="1"/>
</dbReference>
<dbReference type="PANTHER" id="PTHR21166">
    <property type="entry name" value="CELL DIVISION CONTROL PROTEIN 24 OB DOMAIN-CONTAINING PROTEIN-RELATED"/>
    <property type="match status" value="1"/>
</dbReference>
<dbReference type="AlphaFoldDB" id="A0A2J6QBF5"/>
<dbReference type="Gene3D" id="2.40.50.140">
    <property type="entry name" value="Nucleic acid-binding proteins"/>
    <property type="match status" value="1"/>
</dbReference>
<dbReference type="Proteomes" id="UP000235672">
    <property type="component" value="Unassembled WGS sequence"/>
</dbReference>
<name>A0A2J6QBF5_9HELO</name>
<proteinExistence type="predicted"/>
<protein>
    <recommendedName>
        <fullName evidence="3">Replication protein A OB domain-containing protein</fullName>
    </recommendedName>
</protein>
<keyword evidence="2" id="KW-1185">Reference proteome</keyword>
<gene>
    <name evidence="1" type="ORF">NA56DRAFT_568518</name>
</gene>
<dbReference type="InterPro" id="IPR012340">
    <property type="entry name" value="NA-bd_OB-fold"/>
</dbReference>
<evidence type="ECO:0008006" key="3">
    <source>
        <dbReference type="Google" id="ProtNLM"/>
    </source>
</evidence>
<organism evidence="1 2">
    <name type="scientific">Hyaloscypha hepaticicola</name>
    <dbReference type="NCBI Taxonomy" id="2082293"/>
    <lineage>
        <taxon>Eukaryota</taxon>
        <taxon>Fungi</taxon>
        <taxon>Dikarya</taxon>
        <taxon>Ascomycota</taxon>
        <taxon>Pezizomycotina</taxon>
        <taxon>Leotiomycetes</taxon>
        <taxon>Helotiales</taxon>
        <taxon>Hyaloscyphaceae</taxon>
        <taxon>Hyaloscypha</taxon>
    </lineage>
</organism>
<dbReference type="SUPFAM" id="SSF50249">
    <property type="entry name" value="Nucleic acid-binding proteins"/>
    <property type="match status" value="1"/>
</dbReference>
<reference evidence="1 2" key="1">
    <citation type="submission" date="2016-05" db="EMBL/GenBank/DDBJ databases">
        <title>A degradative enzymes factory behind the ericoid mycorrhizal symbiosis.</title>
        <authorList>
            <consortium name="DOE Joint Genome Institute"/>
            <person name="Martino E."/>
            <person name="Morin E."/>
            <person name="Grelet G."/>
            <person name="Kuo A."/>
            <person name="Kohler A."/>
            <person name="Daghino S."/>
            <person name="Barry K."/>
            <person name="Choi C."/>
            <person name="Cichocki N."/>
            <person name="Clum A."/>
            <person name="Copeland A."/>
            <person name="Hainaut M."/>
            <person name="Haridas S."/>
            <person name="Labutti K."/>
            <person name="Lindquist E."/>
            <person name="Lipzen A."/>
            <person name="Khouja H.-R."/>
            <person name="Murat C."/>
            <person name="Ohm R."/>
            <person name="Olson A."/>
            <person name="Spatafora J."/>
            <person name="Veneault-Fourrey C."/>
            <person name="Henrissat B."/>
            <person name="Grigoriev I."/>
            <person name="Martin F."/>
            <person name="Perotto S."/>
        </authorList>
    </citation>
    <scope>NUCLEOTIDE SEQUENCE [LARGE SCALE GENOMIC DNA]</scope>
    <source>
        <strain evidence="1 2">UAMH 7357</strain>
    </source>
</reference>
<dbReference type="GO" id="GO:0008310">
    <property type="term" value="F:single-stranded DNA 3'-5' DNA exonuclease activity"/>
    <property type="evidence" value="ECO:0007669"/>
    <property type="project" value="TreeGrafter"/>
</dbReference>